<evidence type="ECO:0008006" key="4">
    <source>
        <dbReference type="Google" id="ProtNLM"/>
    </source>
</evidence>
<evidence type="ECO:0000256" key="1">
    <source>
        <dbReference type="SAM" id="MobiDB-lite"/>
    </source>
</evidence>
<evidence type="ECO:0000313" key="3">
    <source>
        <dbReference type="Proteomes" id="UP001530377"/>
    </source>
</evidence>
<dbReference type="PANTHER" id="PTHR46211:SF14">
    <property type="entry name" value="GLYCEROPHOSPHODIESTER PHOSPHODIESTERASE"/>
    <property type="match status" value="1"/>
</dbReference>
<feature type="region of interest" description="Disordered" evidence="1">
    <location>
        <begin position="100"/>
        <end position="120"/>
    </location>
</feature>
<evidence type="ECO:0000313" key="2">
    <source>
        <dbReference type="EMBL" id="KAL3821748.1"/>
    </source>
</evidence>
<accession>A0ABD3SBG9</accession>
<proteinExistence type="predicted"/>
<sequence length="391" mass="43230">MIVLGSSIVRRLAPHSAAIGRSVVGAWSSSSAALDHDRSYYSSSRSVEDDDSPSTTGIRRRRRISLGNCRCCSTRTTATSSWLRRLIHAMASLAYHMTANPTTDASSRSSGTGDRHTRHWRTRPILSYVPRKRGRTVSSSSRSCSSAARSSSFSAPAAAKIRARWNSTAASMVPCDPASQISSALDYAADEAVRLLSFDEDYEGFVCGPGEMTRRGDDHHYCRIHTLEEVFATLRDHPDVPSDFIVYVELKGPDTAMPVVELVDRMDVGRMCRYSSFDHSRISEVRMLNERAVTGALFSGRVPDDFVDAAIEAGANEVHLRYDTCTYDKVREALRAGLSTMAWFRGPSKYVDVGNEAESTYQTVLRTGVDRVCVNRPDVMLKVLKGIQRAH</sequence>
<dbReference type="Gene3D" id="3.20.20.190">
    <property type="entry name" value="Phosphatidylinositol (PI) phosphodiesterase"/>
    <property type="match status" value="1"/>
</dbReference>
<dbReference type="AlphaFoldDB" id="A0ABD3SBG9"/>
<dbReference type="Proteomes" id="UP001530377">
    <property type="component" value="Unassembled WGS sequence"/>
</dbReference>
<protein>
    <recommendedName>
        <fullName evidence="4">GP-PDE domain-containing protein</fullName>
    </recommendedName>
</protein>
<dbReference type="SUPFAM" id="SSF51695">
    <property type="entry name" value="PLC-like phosphodiesterases"/>
    <property type="match status" value="1"/>
</dbReference>
<keyword evidence="3" id="KW-1185">Reference proteome</keyword>
<dbReference type="PANTHER" id="PTHR46211">
    <property type="entry name" value="GLYCEROPHOSPHORYL DIESTER PHOSPHODIESTERASE"/>
    <property type="match status" value="1"/>
</dbReference>
<comment type="caution">
    <text evidence="2">The sequence shown here is derived from an EMBL/GenBank/DDBJ whole genome shotgun (WGS) entry which is preliminary data.</text>
</comment>
<dbReference type="EMBL" id="JALLPB020000086">
    <property type="protein sequence ID" value="KAL3821748.1"/>
    <property type="molecule type" value="Genomic_DNA"/>
</dbReference>
<name>A0ABD3SBG9_9STRA</name>
<organism evidence="2 3">
    <name type="scientific">Cyclostephanos tholiformis</name>
    <dbReference type="NCBI Taxonomy" id="382380"/>
    <lineage>
        <taxon>Eukaryota</taxon>
        <taxon>Sar</taxon>
        <taxon>Stramenopiles</taxon>
        <taxon>Ochrophyta</taxon>
        <taxon>Bacillariophyta</taxon>
        <taxon>Coscinodiscophyceae</taxon>
        <taxon>Thalassiosirophycidae</taxon>
        <taxon>Stephanodiscales</taxon>
        <taxon>Stephanodiscaceae</taxon>
        <taxon>Cyclostephanos</taxon>
    </lineage>
</organism>
<reference evidence="2 3" key="1">
    <citation type="submission" date="2024-10" db="EMBL/GenBank/DDBJ databases">
        <title>Updated reference genomes for cyclostephanoid diatoms.</title>
        <authorList>
            <person name="Roberts W.R."/>
            <person name="Alverson A.J."/>
        </authorList>
    </citation>
    <scope>NUCLEOTIDE SEQUENCE [LARGE SCALE GENOMIC DNA]</scope>
    <source>
        <strain evidence="2 3">AJA228-03</strain>
    </source>
</reference>
<feature type="compositionally biased region" description="Polar residues" evidence="1">
    <location>
        <begin position="100"/>
        <end position="112"/>
    </location>
</feature>
<gene>
    <name evidence="2" type="ORF">ACHAXA_008484</name>
</gene>
<dbReference type="InterPro" id="IPR017946">
    <property type="entry name" value="PLC-like_Pdiesterase_TIM-brl"/>
</dbReference>